<feature type="region of interest" description="Disordered" evidence="1">
    <location>
        <begin position="325"/>
        <end position="349"/>
    </location>
</feature>
<sequence length="349" mass="38667">MRCASRRYGARMAHGTALSLSIDGHPIRVTSPDKPFFPRASKRDLVEYYAAVGDVMIEHLRDRPTALERWPDGVFEGHESFYQKHMPKAVPTFVQGCEVRFPSGRTGRLIAPSTPAVLVWAAQMSTVTFHPWPSVAPATELPDQLRLDFDPAPGTGFDDAVRAAVIAREVLDQWGWPAYAKTSGGRGVHVYVPIIPRCSFIEVRHAAIAIGREVERRDPALVTMSWWKEERGARVFIDFNQNAQDRTMASAFSVRANPEATVSMPLEWADLVGCHPEDFTLATVPAIIASDAWSDPWSGMAAHAVDLSPALDAWARDVAKGLPELPYPPDFPKMPGEPPRVQPSRRRQG</sequence>
<dbReference type="NCBIfam" id="TIGR02778">
    <property type="entry name" value="ligD_pol"/>
    <property type="match status" value="1"/>
</dbReference>
<proteinExistence type="predicted"/>
<dbReference type="PANTHER" id="PTHR42705">
    <property type="entry name" value="BIFUNCTIONAL NON-HOMOLOGOUS END JOINING PROTEIN LIGD"/>
    <property type="match status" value="1"/>
</dbReference>
<dbReference type="AlphaFoldDB" id="A0A6J7J537"/>
<reference evidence="3" key="1">
    <citation type="submission" date="2020-05" db="EMBL/GenBank/DDBJ databases">
        <authorList>
            <person name="Chiriac C."/>
            <person name="Salcher M."/>
            <person name="Ghai R."/>
            <person name="Kavagutti S V."/>
        </authorList>
    </citation>
    <scope>NUCLEOTIDE SEQUENCE</scope>
</reference>
<organism evidence="3">
    <name type="scientific">freshwater metagenome</name>
    <dbReference type="NCBI Taxonomy" id="449393"/>
    <lineage>
        <taxon>unclassified sequences</taxon>
        <taxon>metagenomes</taxon>
        <taxon>ecological metagenomes</taxon>
    </lineage>
</organism>
<dbReference type="Pfam" id="PF21686">
    <property type="entry name" value="LigD_Prim-Pol"/>
    <property type="match status" value="1"/>
</dbReference>
<dbReference type="EMBL" id="CAFBNB010000214">
    <property type="protein sequence ID" value="CAB4938206.1"/>
    <property type="molecule type" value="Genomic_DNA"/>
</dbReference>
<feature type="domain" description="DNA ligase D polymerase" evidence="2">
    <location>
        <begin position="42"/>
        <end position="297"/>
    </location>
</feature>
<evidence type="ECO:0000313" key="3">
    <source>
        <dbReference type="EMBL" id="CAB4938206.1"/>
    </source>
</evidence>
<gene>
    <name evidence="3" type="ORF">UFOPK3720_01117</name>
</gene>
<dbReference type="PANTHER" id="PTHR42705:SF3">
    <property type="entry name" value="ATP-DEPENDENT DNA LIGASE"/>
    <property type="match status" value="1"/>
</dbReference>
<evidence type="ECO:0000259" key="2">
    <source>
        <dbReference type="Pfam" id="PF21686"/>
    </source>
</evidence>
<evidence type="ECO:0000256" key="1">
    <source>
        <dbReference type="SAM" id="MobiDB-lite"/>
    </source>
</evidence>
<feature type="compositionally biased region" description="Pro residues" evidence="1">
    <location>
        <begin position="325"/>
        <end position="341"/>
    </location>
</feature>
<dbReference type="InterPro" id="IPR014145">
    <property type="entry name" value="LigD_pol_dom"/>
</dbReference>
<name>A0A6J7J537_9ZZZZ</name>
<dbReference type="InterPro" id="IPR052171">
    <property type="entry name" value="NHEJ_LigD"/>
</dbReference>
<protein>
    <submittedName>
        <fullName evidence="3">Unannotated protein</fullName>
    </submittedName>
</protein>
<accession>A0A6J7J537</accession>
<dbReference type="Gene3D" id="3.90.920.10">
    <property type="entry name" value="DNA primase, PRIM domain"/>
    <property type="match status" value="1"/>
</dbReference>